<gene>
    <name evidence="1" type="ORF">H9641_02020</name>
</gene>
<organism evidence="1 2">
    <name type="scientific">Oerskovia merdavium</name>
    <dbReference type="NCBI Taxonomy" id="2762227"/>
    <lineage>
        <taxon>Bacteria</taxon>
        <taxon>Bacillati</taxon>
        <taxon>Actinomycetota</taxon>
        <taxon>Actinomycetes</taxon>
        <taxon>Micrococcales</taxon>
        <taxon>Cellulomonadaceae</taxon>
        <taxon>Oerskovia</taxon>
    </lineage>
</organism>
<dbReference type="Proteomes" id="UP000655570">
    <property type="component" value="Unassembled WGS sequence"/>
</dbReference>
<comment type="caution">
    <text evidence="1">The sequence shown here is derived from an EMBL/GenBank/DDBJ whole genome shotgun (WGS) entry which is preliminary data.</text>
</comment>
<evidence type="ECO:0000313" key="2">
    <source>
        <dbReference type="Proteomes" id="UP000655570"/>
    </source>
</evidence>
<evidence type="ECO:0000313" key="1">
    <source>
        <dbReference type="EMBL" id="MBD7979497.1"/>
    </source>
</evidence>
<dbReference type="EMBL" id="JACSQF010000001">
    <property type="protein sequence ID" value="MBD7979497.1"/>
    <property type="molecule type" value="Genomic_DNA"/>
</dbReference>
<accession>A0ABR8TUQ9</accession>
<proteinExistence type="predicted"/>
<dbReference type="RefSeq" id="WP_191800517.1">
    <property type="nucleotide sequence ID" value="NZ_JACSQF010000001.1"/>
</dbReference>
<name>A0ABR8TUQ9_9CELL</name>
<protein>
    <submittedName>
        <fullName evidence="1">Uncharacterized protein</fullName>
    </submittedName>
</protein>
<sequence>MQPWEYLTDTVLTRPGMFIGRETYERVCSFVEGFGTARDDGVLDGFRARLGEKTAHGSSPLTWSAALLAEVLPGRDENALHHPEEDARAIAHLQARLVEFLGITGGPGSTYVEHP</sequence>
<reference evidence="1 2" key="1">
    <citation type="submission" date="2020-08" db="EMBL/GenBank/DDBJ databases">
        <title>A Genomic Blueprint of the Chicken Gut Microbiome.</title>
        <authorList>
            <person name="Gilroy R."/>
            <person name="Ravi A."/>
            <person name="Getino M."/>
            <person name="Pursley I."/>
            <person name="Horton D.L."/>
            <person name="Alikhan N.-F."/>
            <person name="Baker D."/>
            <person name="Gharbi K."/>
            <person name="Hall N."/>
            <person name="Watson M."/>
            <person name="Adriaenssens E.M."/>
            <person name="Foster-Nyarko E."/>
            <person name="Jarju S."/>
            <person name="Secka A."/>
            <person name="Antonio M."/>
            <person name="Oren A."/>
            <person name="Chaudhuri R."/>
            <person name="La Ragione R.M."/>
            <person name="Hildebrand F."/>
            <person name="Pallen M.J."/>
        </authorList>
    </citation>
    <scope>NUCLEOTIDE SEQUENCE [LARGE SCALE GENOMIC DNA]</scope>
    <source>
        <strain evidence="1 2">Sa2CUA9</strain>
    </source>
</reference>
<keyword evidence="2" id="KW-1185">Reference proteome</keyword>